<dbReference type="PROSITE" id="PS00061">
    <property type="entry name" value="ADH_SHORT"/>
    <property type="match status" value="1"/>
</dbReference>
<evidence type="ECO:0000256" key="3">
    <source>
        <dbReference type="ARBA" id="ARBA00023002"/>
    </source>
</evidence>
<dbReference type="InterPro" id="IPR002347">
    <property type="entry name" value="SDR_fam"/>
</dbReference>
<dbReference type="EMBL" id="KV425935">
    <property type="protein sequence ID" value="KZV97039.1"/>
    <property type="molecule type" value="Genomic_DNA"/>
</dbReference>
<dbReference type="GO" id="GO:0005737">
    <property type="term" value="C:cytoplasm"/>
    <property type="evidence" value="ECO:0007669"/>
    <property type="project" value="TreeGrafter"/>
</dbReference>
<dbReference type="OrthoDB" id="5371740at2759"/>
<name>A0A166B1B4_EXIGL</name>
<evidence type="ECO:0000256" key="2">
    <source>
        <dbReference type="ARBA" id="ARBA00022857"/>
    </source>
</evidence>
<dbReference type="InterPro" id="IPR020904">
    <property type="entry name" value="Sc_DH/Rdtase_CS"/>
</dbReference>
<sequence>MVDVCDNELYAHAARVSGQVVLITGAGSGFGKGVAFEFAKYGSKVVLGDVNADCVKATADAIVDVGGEAVWRQCDVRDWDQQVALFQAGFEAFGRIDIVIANAGIREIGGFMDVMQDENGLPQKPVTDTLDVNLTGVLYTTRLGIYYLGRTPESQRAARAIIHIGSMASMAALPGGVMYTAAKTALLGLLPGLHASLHHQNIRTGVVCPWFSDTGIMTDAGRAFLQGVPLAPVPRVVGAIFRAASDAEETSDGCVWTIPDDGEVCRVPREHMQLVGGVYTVLNERLARTGPRKKWSDATPSVSKDLAPRLVGSVVSATPVSVVN</sequence>
<evidence type="ECO:0000313" key="4">
    <source>
        <dbReference type="EMBL" id="KZV97039.1"/>
    </source>
</evidence>
<evidence type="ECO:0000256" key="1">
    <source>
        <dbReference type="ARBA" id="ARBA00006484"/>
    </source>
</evidence>
<keyword evidence="3" id="KW-0560">Oxidoreductase</keyword>
<accession>A0A166B1B4</accession>
<dbReference type="AlphaFoldDB" id="A0A166B1B4"/>
<dbReference type="GO" id="GO:0016616">
    <property type="term" value="F:oxidoreductase activity, acting on the CH-OH group of donors, NAD or NADP as acceptor"/>
    <property type="evidence" value="ECO:0007669"/>
    <property type="project" value="TreeGrafter"/>
</dbReference>
<dbReference type="PRINTS" id="PR00081">
    <property type="entry name" value="GDHRDH"/>
</dbReference>
<dbReference type="InterPro" id="IPR036291">
    <property type="entry name" value="NAD(P)-bd_dom_sf"/>
</dbReference>
<comment type="similarity">
    <text evidence="1">Belongs to the short-chain dehydrogenases/reductases (SDR) family.</text>
</comment>
<reference evidence="4 5" key="1">
    <citation type="journal article" date="2016" name="Mol. Biol. Evol.">
        <title>Comparative Genomics of Early-Diverging Mushroom-Forming Fungi Provides Insights into the Origins of Lignocellulose Decay Capabilities.</title>
        <authorList>
            <person name="Nagy L.G."/>
            <person name="Riley R."/>
            <person name="Tritt A."/>
            <person name="Adam C."/>
            <person name="Daum C."/>
            <person name="Floudas D."/>
            <person name="Sun H."/>
            <person name="Yadav J.S."/>
            <person name="Pangilinan J."/>
            <person name="Larsson K.H."/>
            <person name="Matsuura K."/>
            <person name="Barry K."/>
            <person name="Labutti K."/>
            <person name="Kuo R."/>
            <person name="Ohm R.A."/>
            <person name="Bhattacharya S.S."/>
            <person name="Shirouzu T."/>
            <person name="Yoshinaga Y."/>
            <person name="Martin F.M."/>
            <person name="Grigoriev I.V."/>
            <person name="Hibbett D.S."/>
        </authorList>
    </citation>
    <scope>NUCLEOTIDE SEQUENCE [LARGE SCALE GENOMIC DNA]</scope>
    <source>
        <strain evidence="4 5">HHB12029</strain>
    </source>
</reference>
<organism evidence="4 5">
    <name type="scientific">Exidia glandulosa HHB12029</name>
    <dbReference type="NCBI Taxonomy" id="1314781"/>
    <lineage>
        <taxon>Eukaryota</taxon>
        <taxon>Fungi</taxon>
        <taxon>Dikarya</taxon>
        <taxon>Basidiomycota</taxon>
        <taxon>Agaricomycotina</taxon>
        <taxon>Agaricomycetes</taxon>
        <taxon>Auriculariales</taxon>
        <taxon>Exidiaceae</taxon>
        <taxon>Exidia</taxon>
    </lineage>
</organism>
<dbReference type="Gene3D" id="3.40.50.720">
    <property type="entry name" value="NAD(P)-binding Rossmann-like Domain"/>
    <property type="match status" value="1"/>
</dbReference>
<dbReference type="Pfam" id="PF00106">
    <property type="entry name" value="adh_short"/>
    <property type="match status" value="1"/>
</dbReference>
<gene>
    <name evidence="4" type="ORF">EXIGLDRAFT_731851</name>
</gene>
<dbReference type="SUPFAM" id="SSF51735">
    <property type="entry name" value="NAD(P)-binding Rossmann-fold domains"/>
    <property type="match status" value="1"/>
</dbReference>
<proteinExistence type="inferred from homology"/>
<dbReference type="STRING" id="1314781.A0A166B1B4"/>
<dbReference type="PANTHER" id="PTHR44229:SF4">
    <property type="entry name" value="15-HYDROXYPROSTAGLANDIN DEHYDROGENASE [NAD(+)]"/>
    <property type="match status" value="1"/>
</dbReference>
<dbReference type="PANTHER" id="PTHR44229">
    <property type="entry name" value="15-HYDROXYPROSTAGLANDIN DEHYDROGENASE [NAD(+)]"/>
    <property type="match status" value="1"/>
</dbReference>
<protein>
    <submittedName>
        <fullName evidence="4">NAD(P)-binding protein</fullName>
    </submittedName>
</protein>
<keyword evidence="2" id="KW-0521">NADP</keyword>
<keyword evidence="5" id="KW-1185">Reference proteome</keyword>
<dbReference type="Proteomes" id="UP000077266">
    <property type="component" value="Unassembled WGS sequence"/>
</dbReference>
<dbReference type="InParanoid" id="A0A166B1B4"/>
<evidence type="ECO:0000313" key="5">
    <source>
        <dbReference type="Proteomes" id="UP000077266"/>
    </source>
</evidence>